<dbReference type="SUPFAM" id="SSF52833">
    <property type="entry name" value="Thioredoxin-like"/>
    <property type="match status" value="1"/>
</dbReference>
<evidence type="ECO:0000256" key="4">
    <source>
        <dbReference type="ARBA" id="ARBA00022862"/>
    </source>
</evidence>
<dbReference type="PIRSF" id="PIRSF000239">
    <property type="entry name" value="AHPC"/>
    <property type="match status" value="1"/>
</dbReference>
<dbReference type="InterPro" id="IPR024706">
    <property type="entry name" value="Peroxiredoxin_AhpC-typ"/>
</dbReference>
<dbReference type="STRING" id="679901.Mzhil_0786"/>
<dbReference type="PANTHER" id="PTHR10681">
    <property type="entry name" value="THIOREDOXIN PEROXIDASE"/>
    <property type="match status" value="1"/>
</dbReference>
<dbReference type="GO" id="GO:0033554">
    <property type="term" value="P:cellular response to stress"/>
    <property type="evidence" value="ECO:0007669"/>
    <property type="project" value="TreeGrafter"/>
</dbReference>
<evidence type="ECO:0000256" key="5">
    <source>
        <dbReference type="ARBA" id="ARBA00023002"/>
    </source>
</evidence>
<proteinExistence type="inferred from homology"/>
<feature type="disulfide bond" description="Interchain (with Cys-243); in linked form" evidence="9">
    <location>
        <position position="54"/>
    </location>
</feature>
<evidence type="ECO:0000256" key="7">
    <source>
        <dbReference type="ARBA" id="ARBA00023284"/>
    </source>
</evidence>
<dbReference type="HAMAP" id="MF_00401">
    <property type="entry name" value="Peroxiredoxin"/>
    <property type="match status" value="1"/>
</dbReference>
<dbReference type="Gene3D" id="3.40.30.10">
    <property type="entry name" value="Glutaredoxin"/>
    <property type="match status" value="1"/>
</dbReference>
<comment type="miscellaneous">
    <text evidence="9">The active site is a conserved redox-active cysteine residue, the peroxidatic cysteine (C(P)), which makes the nucleophilic attack on the peroxide substrate. The peroxide oxidizes the C(P)-SH to cysteine sulfenic acid (C(P)-SOH), which then reacts with another cysteine residue, the resolving cysteine (C(R)), to form a disulfide bridge. The disulfide is subsequently reduced by an appropriate electron donor to complete the catalytic cycle. Although the primary sequence of this enzyme is similar to those of the 1-Cys Prx6 enzymes, its catalytic properties resemble those of the typical 2-Cys Prxs and C(R) is provided by the other dimeric subunit to form an intersubunit disulfide. The disulfide is subsequently reduced by thioredoxin.</text>
</comment>
<keyword evidence="4 9" id="KW-0049">Antioxidant</keyword>
<evidence type="ECO:0000256" key="8">
    <source>
        <dbReference type="ARBA" id="ARBA00025719"/>
    </source>
</evidence>
<evidence type="ECO:0000256" key="9">
    <source>
        <dbReference type="HAMAP-Rule" id="MF_00401"/>
    </source>
</evidence>
<organism evidence="12 13">
    <name type="scientific">Methanosalsum zhilinae (strain DSM 4017 / NBRC 107636 / OCM 62 / WeN5)</name>
    <name type="common">Methanohalophilus zhilinae</name>
    <dbReference type="NCBI Taxonomy" id="679901"/>
    <lineage>
        <taxon>Archaea</taxon>
        <taxon>Methanobacteriati</taxon>
        <taxon>Methanobacteriota</taxon>
        <taxon>Stenosarchaea group</taxon>
        <taxon>Methanomicrobia</taxon>
        <taxon>Methanosarcinales</taxon>
        <taxon>Methanosarcinaceae</taxon>
        <taxon>Methanosalsum</taxon>
    </lineage>
</organism>
<name>F7XLH3_METZD</name>
<gene>
    <name evidence="12" type="ordered locus">Mzhil_0786</name>
</gene>
<dbReference type="InterPro" id="IPR019479">
    <property type="entry name" value="Peroxiredoxin_C"/>
</dbReference>
<feature type="domain" description="Thioredoxin" evidence="11">
    <location>
        <begin position="12"/>
        <end position="195"/>
    </location>
</feature>
<comment type="similarity">
    <text evidence="8 9">Belongs to the peroxiredoxin family. Prx6 subfamily.</text>
</comment>
<dbReference type="AlphaFoldDB" id="F7XLH3"/>
<reference evidence="12 13" key="1">
    <citation type="submission" date="2010-07" db="EMBL/GenBank/DDBJ databases">
        <title>The complete genome of Methanosalsum zhilinae DSM 4017.</title>
        <authorList>
            <consortium name="US DOE Joint Genome Institute (JGI-PGF)"/>
            <person name="Lucas S."/>
            <person name="Copeland A."/>
            <person name="Lapidus A."/>
            <person name="Glavina del Rio T."/>
            <person name="Dalin E."/>
            <person name="Tice H."/>
            <person name="Bruce D."/>
            <person name="Goodwin L."/>
            <person name="Pitluck S."/>
            <person name="Kyrpides N."/>
            <person name="Mavromatis K."/>
            <person name="Ovchinnikova G."/>
            <person name="Daligault H."/>
            <person name="Detter J.C."/>
            <person name="Han C."/>
            <person name="Tapia R."/>
            <person name="Larimer F."/>
            <person name="Land M."/>
            <person name="Hauser L."/>
            <person name="Markowitz V."/>
            <person name="Cheng J.-F."/>
            <person name="Hugenholtz P."/>
            <person name="Woyke T."/>
            <person name="Wu D."/>
            <person name="Spring S."/>
            <person name="Schueler E."/>
            <person name="Brambilla E."/>
            <person name="Klenk H.-P."/>
            <person name="Eisen J.A."/>
        </authorList>
    </citation>
    <scope>NUCLEOTIDE SEQUENCE [LARGE SCALE GENOMIC DNA]</scope>
    <source>
        <strain evidence="13">DSM 4017 / NBRC 107636 / OCM 62 / WeN5</strain>
    </source>
</reference>
<feature type="active site" description="Cysteine sulfenic acid (-SOH) intermediate" evidence="9">
    <location>
        <position position="54"/>
    </location>
</feature>
<dbReference type="GO" id="GO:0008379">
    <property type="term" value="F:thioredoxin peroxidase activity"/>
    <property type="evidence" value="ECO:0007669"/>
    <property type="project" value="TreeGrafter"/>
</dbReference>
<dbReference type="InterPro" id="IPR000866">
    <property type="entry name" value="AhpC/TSA"/>
</dbReference>
<evidence type="ECO:0000256" key="6">
    <source>
        <dbReference type="ARBA" id="ARBA00023157"/>
    </source>
</evidence>
<dbReference type="PROSITE" id="PS51352">
    <property type="entry name" value="THIOREDOXIN_2"/>
    <property type="match status" value="1"/>
</dbReference>
<evidence type="ECO:0000313" key="12">
    <source>
        <dbReference type="EMBL" id="AEH60650.1"/>
    </source>
</evidence>
<keyword evidence="7 9" id="KW-0676">Redox-active center</keyword>
<dbReference type="Proteomes" id="UP000006622">
    <property type="component" value="Chromosome"/>
</dbReference>
<dbReference type="GO" id="GO:0006979">
    <property type="term" value="P:response to oxidative stress"/>
    <property type="evidence" value="ECO:0007669"/>
    <property type="project" value="TreeGrafter"/>
</dbReference>
<dbReference type="InterPro" id="IPR013766">
    <property type="entry name" value="Thioredoxin_domain"/>
</dbReference>
<dbReference type="OrthoDB" id="6924at2157"/>
<keyword evidence="2 9" id="KW-0963">Cytoplasm</keyword>
<dbReference type="InterPro" id="IPR050217">
    <property type="entry name" value="Peroxiredoxin"/>
</dbReference>
<evidence type="ECO:0000259" key="11">
    <source>
        <dbReference type="PROSITE" id="PS51352"/>
    </source>
</evidence>
<evidence type="ECO:0000313" key="13">
    <source>
        <dbReference type="Proteomes" id="UP000006622"/>
    </source>
</evidence>
<dbReference type="Pfam" id="PF00578">
    <property type="entry name" value="AhpC-TSA"/>
    <property type="match status" value="1"/>
</dbReference>
<evidence type="ECO:0000256" key="3">
    <source>
        <dbReference type="ARBA" id="ARBA00022559"/>
    </source>
</evidence>
<dbReference type="InterPro" id="IPR045020">
    <property type="entry name" value="PRX_1cys"/>
</dbReference>
<evidence type="ECO:0000256" key="1">
    <source>
        <dbReference type="ARBA" id="ARBA00009796"/>
    </source>
</evidence>
<keyword evidence="13" id="KW-1185">Reference proteome</keyword>
<dbReference type="HOGENOM" id="CLU_042529_4_4_2"/>
<evidence type="ECO:0000256" key="2">
    <source>
        <dbReference type="ARBA" id="ARBA00022490"/>
    </source>
</evidence>
<dbReference type="GO" id="GO:0045454">
    <property type="term" value="P:cell redox homeostasis"/>
    <property type="evidence" value="ECO:0007669"/>
    <property type="project" value="TreeGrafter"/>
</dbReference>
<evidence type="ECO:0000256" key="10">
    <source>
        <dbReference type="PIRSR" id="PIRSR000239-1"/>
    </source>
</evidence>
<dbReference type="InterPro" id="IPR022915">
    <property type="entry name" value="Peroxiredoxin_TDXH"/>
</dbReference>
<dbReference type="CDD" id="cd03016">
    <property type="entry name" value="PRX_1cys"/>
    <property type="match status" value="1"/>
</dbReference>
<comment type="subcellular location">
    <subcellularLocation>
        <location evidence="9">Cytoplasm</location>
    </subcellularLocation>
</comment>
<dbReference type="EC" id="1.11.1.24" evidence="9"/>
<dbReference type="RefSeq" id="WP_013898089.1">
    <property type="nucleotide sequence ID" value="NC_015676.1"/>
</dbReference>
<dbReference type="Pfam" id="PF10417">
    <property type="entry name" value="1-cysPrx_C"/>
    <property type="match status" value="1"/>
</dbReference>
<feature type="disulfide bond" description="Interchain (with Cys-54); in linked form" evidence="9">
    <location>
        <position position="243"/>
    </location>
</feature>
<dbReference type="GO" id="GO:0042744">
    <property type="term" value="P:hydrogen peroxide catabolic process"/>
    <property type="evidence" value="ECO:0007669"/>
    <property type="project" value="TreeGrafter"/>
</dbReference>
<dbReference type="GeneID" id="10822402"/>
<dbReference type="EMBL" id="CP002101">
    <property type="protein sequence ID" value="AEH60650.1"/>
    <property type="molecule type" value="Genomic_DNA"/>
</dbReference>
<keyword evidence="3 9" id="KW-0575">Peroxidase</keyword>
<dbReference type="Gene3D" id="3.30.1020.10">
    <property type="entry name" value="Antioxidant, Horf6, Chain A, domain2"/>
    <property type="match status" value="1"/>
</dbReference>
<comment type="similarity">
    <text evidence="1">Belongs to the peroxiredoxin family. AhpC/Prx1 subfamily.</text>
</comment>
<comment type="subunit">
    <text evidence="9">Homodecamer. Pentamer of dimers that assemble into a ring structure.</text>
</comment>
<sequence>MGEDEQKIYRMPLIGDFAPEFKAKTTTGNIHFPDDYKGNWVIFFSHPSDFTPVCTTEFIKFSKMQDDFKQLNTELLGLSVDSIYSHIAWIRTIEEKIEYKGLKNVEIKFPIIEDLSMEISKKYGMIHPHAIYSTEEMLEDFERSGGKISLDSGTSTIRAVFIIDPNGRIRAILYYPMSSGRNMDEVKRLLISLQKSDSENIETPEGWQPGDDVIIPPPELSSMAKKRISETDEKMICYDWFLCFRKENA</sequence>
<feature type="disulfide bond" description="Alternate" evidence="9">
    <location>
        <begin position="237"/>
        <end position="243"/>
    </location>
</feature>
<dbReference type="PANTHER" id="PTHR10681:SF128">
    <property type="entry name" value="THIOREDOXIN-DEPENDENT PEROXIDE REDUCTASE, MITOCHONDRIAL"/>
    <property type="match status" value="1"/>
</dbReference>
<comment type="catalytic activity">
    <reaction evidence="9">
        <text>a hydroperoxide + [thioredoxin]-dithiol = an alcohol + [thioredoxin]-disulfide + H2O</text>
        <dbReference type="Rhea" id="RHEA:62620"/>
        <dbReference type="Rhea" id="RHEA-COMP:10698"/>
        <dbReference type="Rhea" id="RHEA-COMP:10700"/>
        <dbReference type="ChEBI" id="CHEBI:15377"/>
        <dbReference type="ChEBI" id="CHEBI:29950"/>
        <dbReference type="ChEBI" id="CHEBI:30879"/>
        <dbReference type="ChEBI" id="CHEBI:35924"/>
        <dbReference type="ChEBI" id="CHEBI:50058"/>
        <dbReference type="EC" id="1.11.1.24"/>
    </reaction>
</comment>
<comment type="function">
    <text evidence="9">Thiol-specific peroxidase that catalyzes the reduction of hydrogen peroxide and organic hydroperoxides to water and alcohols, respectively. Plays a role in cell protection against oxidative stress by detoxifying peroxides.</text>
</comment>
<feature type="active site" description="Cysteine sulfenic acid (-SOH) intermediate; for peroxidase activity" evidence="10">
    <location>
        <position position="54"/>
    </location>
</feature>
<dbReference type="InterPro" id="IPR036249">
    <property type="entry name" value="Thioredoxin-like_sf"/>
</dbReference>
<keyword evidence="5 9" id="KW-0560">Oxidoreductase</keyword>
<dbReference type="KEGG" id="mzh:Mzhil_0786"/>
<protein>
    <recommendedName>
        <fullName evidence="9">Peroxiredoxin</fullName>
        <ecNumber evidence="9">1.11.1.24</ecNumber>
    </recommendedName>
    <alternativeName>
        <fullName evidence="9">Thioredoxin peroxidase</fullName>
    </alternativeName>
    <alternativeName>
        <fullName evidence="9">Thioredoxin-dependent peroxiredoxin</fullName>
    </alternativeName>
</protein>
<keyword evidence="6 9" id="KW-1015">Disulfide bond</keyword>
<accession>F7XLH3</accession>
<feature type="binding site" evidence="9">
    <location>
        <position position="158"/>
    </location>
    <ligand>
        <name>substrate</name>
    </ligand>
</feature>
<dbReference type="GO" id="GO:0005829">
    <property type="term" value="C:cytosol"/>
    <property type="evidence" value="ECO:0007669"/>
    <property type="project" value="TreeGrafter"/>
</dbReference>